<dbReference type="Proteomes" id="UP001391051">
    <property type="component" value="Unassembled WGS sequence"/>
</dbReference>
<evidence type="ECO:0000256" key="2">
    <source>
        <dbReference type="ARBA" id="ARBA00023015"/>
    </source>
</evidence>
<dbReference type="EMBL" id="JAQQWE010000006">
    <property type="protein sequence ID" value="KAK7948543.1"/>
    <property type="molecule type" value="Genomic_DNA"/>
</dbReference>
<feature type="domain" description="BZIP" evidence="7">
    <location>
        <begin position="302"/>
        <end position="365"/>
    </location>
</feature>
<protein>
    <recommendedName>
        <fullName evidence="7">BZIP domain-containing protein</fullName>
    </recommendedName>
</protein>
<reference evidence="8 9" key="1">
    <citation type="submission" date="2023-01" db="EMBL/GenBank/DDBJ databases">
        <title>Analysis of 21 Apiospora genomes using comparative genomics revels a genus with tremendous synthesis potential of carbohydrate active enzymes and secondary metabolites.</title>
        <authorList>
            <person name="Sorensen T."/>
        </authorList>
    </citation>
    <scope>NUCLEOTIDE SEQUENCE [LARGE SCALE GENOMIC DNA]</scope>
    <source>
        <strain evidence="8 9">CBS 24483</strain>
    </source>
</reference>
<dbReference type="CDD" id="cd14686">
    <property type="entry name" value="bZIP"/>
    <property type="match status" value="1"/>
</dbReference>
<sequence length="370" mass="40352">MDSEYVSWTAPGGVVGAGGSAEGSVVVTPKFQCINDPNVLALDSFLVGHVRSEWARQSRQERTDACCVLFKWDLTIPPAPGELLFLPHPHLPRQPARETSTRRPTVDGASTITQEFNPFYLPALSEGRSNIPKCSNQSSPSSTHHPNPPSASSSRSSGLWTASQHNLQPWEISVFEPTDFSLYGVGDQVGNTGSTSADWLTGIDHFGLDVPDAQWSGSLQPPQETAFDFTQVFQNDVYDQLLLADNTQQPVTTSSSAFPLSSVAPSYSPALAATHSPSPESQSPDSSGTQTNSRKRASPPVDSSTALKRQRNNVAAKKYRQKKIDRITELEMELKGVRDERDDLKIRLARQEAEASALRSMLRMKAGSEK</sequence>
<evidence type="ECO:0000256" key="4">
    <source>
        <dbReference type="ARBA" id="ARBA00023163"/>
    </source>
</evidence>
<feature type="compositionally biased region" description="Low complexity" evidence="6">
    <location>
        <begin position="135"/>
        <end position="157"/>
    </location>
</feature>
<dbReference type="PROSITE" id="PS00036">
    <property type="entry name" value="BZIP_BASIC"/>
    <property type="match status" value="1"/>
</dbReference>
<dbReference type="PANTHER" id="PTHR13044">
    <property type="entry name" value="ACTIVATING TRANSCRIPTION FACTOR ATF 4/5"/>
    <property type="match status" value="1"/>
</dbReference>
<accession>A0ABR1Q7M4</accession>
<feature type="region of interest" description="Disordered" evidence="6">
    <location>
        <begin position="269"/>
        <end position="321"/>
    </location>
</feature>
<feature type="region of interest" description="Disordered" evidence="6">
    <location>
        <begin position="87"/>
        <end position="109"/>
    </location>
</feature>
<dbReference type="SMART" id="SM00338">
    <property type="entry name" value="BRLZ"/>
    <property type="match status" value="1"/>
</dbReference>
<dbReference type="PROSITE" id="PS50217">
    <property type="entry name" value="BZIP"/>
    <property type="match status" value="1"/>
</dbReference>
<evidence type="ECO:0000256" key="6">
    <source>
        <dbReference type="SAM" id="MobiDB-lite"/>
    </source>
</evidence>
<dbReference type="InterPro" id="IPR046347">
    <property type="entry name" value="bZIP_sf"/>
</dbReference>
<evidence type="ECO:0000259" key="7">
    <source>
        <dbReference type="PROSITE" id="PS50217"/>
    </source>
</evidence>
<dbReference type="InterPro" id="IPR004827">
    <property type="entry name" value="bZIP"/>
</dbReference>
<name>A0ABR1Q7M4_9PEZI</name>
<gene>
    <name evidence="8" type="ORF">PG986_009429</name>
</gene>
<evidence type="ECO:0000256" key="1">
    <source>
        <dbReference type="ARBA" id="ARBA00004123"/>
    </source>
</evidence>
<evidence type="ECO:0000313" key="9">
    <source>
        <dbReference type="Proteomes" id="UP001391051"/>
    </source>
</evidence>
<dbReference type="RefSeq" id="XP_066698049.1">
    <property type="nucleotide sequence ID" value="XM_066845651.1"/>
</dbReference>
<feature type="region of interest" description="Disordered" evidence="6">
    <location>
        <begin position="130"/>
        <end position="160"/>
    </location>
</feature>
<evidence type="ECO:0000256" key="3">
    <source>
        <dbReference type="ARBA" id="ARBA00023125"/>
    </source>
</evidence>
<keyword evidence="3" id="KW-0238">DNA-binding</keyword>
<comment type="caution">
    <text evidence="8">The sequence shown here is derived from an EMBL/GenBank/DDBJ whole genome shotgun (WGS) entry which is preliminary data.</text>
</comment>
<feature type="compositionally biased region" description="Basic and acidic residues" evidence="6">
    <location>
        <begin position="95"/>
        <end position="105"/>
    </location>
</feature>
<keyword evidence="2" id="KW-0805">Transcription regulation</keyword>
<keyword evidence="9" id="KW-1185">Reference proteome</keyword>
<keyword evidence="5" id="KW-0539">Nucleus</keyword>
<feature type="compositionally biased region" description="Low complexity" evidence="6">
    <location>
        <begin position="276"/>
        <end position="287"/>
    </location>
</feature>
<dbReference type="GeneID" id="92078713"/>
<comment type="subcellular location">
    <subcellularLocation>
        <location evidence="1">Nucleus</location>
    </subcellularLocation>
</comment>
<proteinExistence type="predicted"/>
<dbReference type="Gene3D" id="1.20.5.170">
    <property type="match status" value="1"/>
</dbReference>
<dbReference type="PANTHER" id="PTHR13044:SF14">
    <property type="entry name" value="CRYPTOCEPHAL, ISOFORM A"/>
    <property type="match status" value="1"/>
</dbReference>
<evidence type="ECO:0000256" key="5">
    <source>
        <dbReference type="ARBA" id="ARBA00023242"/>
    </source>
</evidence>
<evidence type="ECO:0000313" key="8">
    <source>
        <dbReference type="EMBL" id="KAK7948543.1"/>
    </source>
</evidence>
<dbReference type="Pfam" id="PF07716">
    <property type="entry name" value="bZIP_2"/>
    <property type="match status" value="1"/>
</dbReference>
<dbReference type="SUPFAM" id="SSF57959">
    <property type="entry name" value="Leucine zipper domain"/>
    <property type="match status" value="1"/>
</dbReference>
<keyword evidence="4" id="KW-0804">Transcription</keyword>
<organism evidence="8 9">
    <name type="scientific">Apiospora aurea</name>
    <dbReference type="NCBI Taxonomy" id="335848"/>
    <lineage>
        <taxon>Eukaryota</taxon>
        <taxon>Fungi</taxon>
        <taxon>Dikarya</taxon>
        <taxon>Ascomycota</taxon>
        <taxon>Pezizomycotina</taxon>
        <taxon>Sordariomycetes</taxon>
        <taxon>Xylariomycetidae</taxon>
        <taxon>Amphisphaeriales</taxon>
        <taxon>Apiosporaceae</taxon>
        <taxon>Apiospora</taxon>
    </lineage>
</organism>